<feature type="compositionally biased region" description="Polar residues" evidence="6">
    <location>
        <begin position="179"/>
        <end position="190"/>
    </location>
</feature>
<dbReference type="GO" id="GO:0046872">
    <property type="term" value="F:metal ion binding"/>
    <property type="evidence" value="ECO:0007669"/>
    <property type="project" value="UniProtKB-KW"/>
</dbReference>
<dbReference type="InParanoid" id="K3WG82"/>
<feature type="domain" description="Neutral/alkaline non-lysosomal ceramidase C-terminal" evidence="8">
    <location>
        <begin position="696"/>
        <end position="852"/>
    </location>
</feature>
<dbReference type="InterPro" id="IPR031331">
    <property type="entry name" value="NEUT/ALK_ceramidase_C"/>
</dbReference>
<feature type="binding site" evidence="4">
    <location>
        <position position="610"/>
    </location>
    <ligand>
        <name>Zn(2+)</name>
        <dbReference type="ChEBI" id="CHEBI:29105"/>
    </ligand>
</feature>
<reference evidence="9" key="3">
    <citation type="submission" date="2015-02" db="UniProtKB">
        <authorList>
            <consortium name="EnsemblProtists"/>
        </authorList>
    </citation>
    <scope>IDENTIFICATION</scope>
    <source>
        <strain evidence="9">DAOM BR144</strain>
    </source>
</reference>
<dbReference type="InterPro" id="IPR031329">
    <property type="entry name" value="NEUT/ALK_ceramidase_N"/>
</dbReference>
<comment type="cofactor">
    <cofactor evidence="4">
        <name>Zn(2+)</name>
        <dbReference type="ChEBI" id="CHEBI:29105"/>
    </cofactor>
    <text evidence="4">Binds 1 zinc ion per subunit.</text>
</comment>
<organism evidence="9 10">
    <name type="scientific">Globisporangium ultimum (strain ATCC 200006 / CBS 805.95 / DAOM BR144)</name>
    <name type="common">Pythium ultimum</name>
    <dbReference type="NCBI Taxonomy" id="431595"/>
    <lineage>
        <taxon>Eukaryota</taxon>
        <taxon>Sar</taxon>
        <taxon>Stramenopiles</taxon>
        <taxon>Oomycota</taxon>
        <taxon>Peronosporomycetes</taxon>
        <taxon>Pythiales</taxon>
        <taxon>Pythiaceae</taxon>
        <taxon>Globisporangium</taxon>
    </lineage>
</organism>
<dbReference type="AlphaFoldDB" id="K3WG82"/>
<dbReference type="EC" id="3.5.1.23" evidence="5"/>
<feature type="active site" description="Nucleophile" evidence="3">
    <location>
        <position position="452"/>
    </location>
</feature>
<dbReference type="Pfam" id="PF17048">
    <property type="entry name" value="Ceramidse_alk_C"/>
    <property type="match status" value="1"/>
</dbReference>
<name>K3WG82_GLOUD</name>
<feature type="binding site" evidence="4">
    <location>
        <position position="400"/>
    </location>
    <ligand>
        <name>Zn(2+)</name>
        <dbReference type="ChEBI" id="CHEBI:29105"/>
    </ligand>
</feature>
<dbReference type="PANTHER" id="PTHR12670">
    <property type="entry name" value="CERAMIDASE"/>
    <property type="match status" value="1"/>
</dbReference>
<dbReference type="Gene3D" id="2.60.40.2300">
    <property type="entry name" value="Neutral/alkaline non-lysosomal ceramidase, C-terminal domain"/>
    <property type="match status" value="1"/>
</dbReference>
<feature type="binding site" evidence="4">
    <location>
        <position position="650"/>
    </location>
    <ligand>
        <name>Zn(2+)</name>
        <dbReference type="ChEBI" id="CHEBI:29105"/>
    </ligand>
</feature>
<reference evidence="10" key="1">
    <citation type="journal article" date="2010" name="Genome Biol.">
        <title>Genome sequence of the necrotrophic plant pathogen Pythium ultimum reveals original pathogenicity mechanisms and effector repertoire.</title>
        <authorList>
            <person name="Levesque C.A."/>
            <person name="Brouwer H."/>
            <person name="Cano L."/>
            <person name="Hamilton J.P."/>
            <person name="Holt C."/>
            <person name="Huitema E."/>
            <person name="Raffaele S."/>
            <person name="Robideau G.P."/>
            <person name="Thines M."/>
            <person name="Win J."/>
            <person name="Zerillo M.M."/>
            <person name="Beakes G.W."/>
            <person name="Boore J.L."/>
            <person name="Busam D."/>
            <person name="Dumas B."/>
            <person name="Ferriera S."/>
            <person name="Fuerstenberg S.I."/>
            <person name="Gachon C.M."/>
            <person name="Gaulin E."/>
            <person name="Govers F."/>
            <person name="Grenville-Briggs L."/>
            <person name="Horner N."/>
            <person name="Hostetler J."/>
            <person name="Jiang R.H."/>
            <person name="Johnson J."/>
            <person name="Krajaejun T."/>
            <person name="Lin H."/>
            <person name="Meijer H.J."/>
            <person name="Moore B."/>
            <person name="Morris P."/>
            <person name="Phuntmart V."/>
            <person name="Puiu D."/>
            <person name="Shetty J."/>
            <person name="Stajich J.E."/>
            <person name="Tripathy S."/>
            <person name="Wawra S."/>
            <person name="van West P."/>
            <person name="Whitty B.R."/>
            <person name="Coutinho P.M."/>
            <person name="Henrissat B."/>
            <person name="Martin F."/>
            <person name="Thomas P.D."/>
            <person name="Tyler B.M."/>
            <person name="De Vries R.P."/>
            <person name="Kamoun S."/>
            <person name="Yandell M."/>
            <person name="Tisserat N."/>
            <person name="Buell C.R."/>
        </authorList>
    </citation>
    <scope>NUCLEOTIDE SEQUENCE</scope>
    <source>
        <strain evidence="10">DAOM:BR144</strain>
    </source>
</reference>
<dbReference type="Proteomes" id="UP000019132">
    <property type="component" value="Unassembled WGS sequence"/>
</dbReference>
<comment type="catalytic activity">
    <reaction evidence="5">
        <text>an N-acylsphing-4-enine + H2O = sphing-4-enine + a fatty acid</text>
        <dbReference type="Rhea" id="RHEA:20856"/>
        <dbReference type="ChEBI" id="CHEBI:15377"/>
        <dbReference type="ChEBI" id="CHEBI:28868"/>
        <dbReference type="ChEBI" id="CHEBI:52639"/>
        <dbReference type="ChEBI" id="CHEBI:57756"/>
        <dbReference type="EC" id="3.5.1.23"/>
    </reaction>
</comment>
<evidence type="ECO:0000256" key="1">
    <source>
        <dbReference type="ARBA" id="ARBA00009835"/>
    </source>
</evidence>
<comment type="similarity">
    <text evidence="1 5">Belongs to the neutral ceramidase family.</text>
</comment>
<feature type="region of interest" description="Disordered" evidence="6">
    <location>
        <begin position="1"/>
        <end position="190"/>
    </location>
</feature>
<dbReference type="GO" id="GO:0005576">
    <property type="term" value="C:extracellular region"/>
    <property type="evidence" value="ECO:0007669"/>
    <property type="project" value="TreeGrafter"/>
</dbReference>
<evidence type="ECO:0000313" key="9">
    <source>
        <dbReference type="EnsemblProtists" id="PYU1_T003973"/>
    </source>
</evidence>
<evidence type="ECO:0000256" key="2">
    <source>
        <dbReference type="ARBA" id="ARBA00022801"/>
    </source>
</evidence>
<reference evidence="10" key="2">
    <citation type="submission" date="2010-04" db="EMBL/GenBank/DDBJ databases">
        <authorList>
            <person name="Buell R."/>
            <person name="Hamilton J."/>
            <person name="Hostetler J."/>
        </authorList>
    </citation>
    <scope>NUCLEOTIDE SEQUENCE [LARGE SCALE GENOMIC DNA]</scope>
    <source>
        <strain evidence="10">DAOM:BR144</strain>
    </source>
</reference>
<dbReference type="GO" id="GO:0017040">
    <property type="term" value="F:N-acylsphingosine amidohydrolase activity"/>
    <property type="evidence" value="ECO:0007669"/>
    <property type="project" value="UniProtKB-UniRule"/>
</dbReference>
<evidence type="ECO:0000256" key="4">
    <source>
        <dbReference type="PIRSR" id="PIRSR606823-2"/>
    </source>
</evidence>
<keyword evidence="5" id="KW-0443">Lipid metabolism</keyword>
<keyword evidence="4" id="KW-0862">Zinc</keyword>
<accession>K3WG82</accession>
<dbReference type="EMBL" id="GL376567">
    <property type="status" value="NOT_ANNOTATED_CDS"/>
    <property type="molecule type" value="Genomic_DNA"/>
</dbReference>
<dbReference type="GO" id="GO:0042759">
    <property type="term" value="P:long-chain fatty acid biosynthetic process"/>
    <property type="evidence" value="ECO:0007669"/>
    <property type="project" value="TreeGrafter"/>
</dbReference>
<dbReference type="HOGENOM" id="CLU_011300_1_0_1"/>
<dbReference type="GO" id="GO:0016020">
    <property type="term" value="C:membrane"/>
    <property type="evidence" value="ECO:0007669"/>
    <property type="project" value="GOC"/>
</dbReference>
<feature type="compositionally biased region" description="Polar residues" evidence="6">
    <location>
        <begin position="1"/>
        <end position="14"/>
    </location>
</feature>
<dbReference type="GO" id="GO:0046514">
    <property type="term" value="P:ceramide catabolic process"/>
    <property type="evidence" value="ECO:0007669"/>
    <property type="project" value="InterPro"/>
</dbReference>
<keyword evidence="2 5" id="KW-0378">Hydrolase</keyword>
<dbReference type="eggNOG" id="KOG2232">
    <property type="taxonomic scope" value="Eukaryota"/>
</dbReference>
<feature type="binding site" evidence="4">
    <location>
        <position position="289"/>
    </location>
    <ligand>
        <name>Zn(2+)</name>
        <dbReference type="ChEBI" id="CHEBI:29105"/>
    </ligand>
</feature>
<dbReference type="InterPro" id="IPR006823">
    <property type="entry name" value="Ceramidase_alk"/>
</dbReference>
<dbReference type="Pfam" id="PF04734">
    <property type="entry name" value="Ceramidase_alk"/>
    <property type="match status" value="1"/>
</dbReference>
<protein>
    <recommendedName>
        <fullName evidence="5">Neutral ceramidase</fullName>
        <ecNumber evidence="5">3.5.1.23</ecNumber>
    </recommendedName>
</protein>
<dbReference type="EnsemblProtists" id="PYU1_T003973">
    <property type="protein sequence ID" value="PYU1_T003973"/>
    <property type="gene ID" value="PYU1_G003963"/>
</dbReference>
<evidence type="ECO:0000259" key="7">
    <source>
        <dbReference type="Pfam" id="PF04734"/>
    </source>
</evidence>
<evidence type="ECO:0000259" key="8">
    <source>
        <dbReference type="Pfam" id="PF17048"/>
    </source>
</evidence>
<sequence>MAQDTALPTHQLHTVSEEDDEHDTATAAARLLRKKRSRTAKRNRRRKAARAAAASTHKSGTQEEELAATVVQKHQPAATGGEANEGDGDSRDLKRRKLHHLDDREARNGTMSVVKEERGGSEVRVDGGQVQHEHAAQVKEDEVERSASTRHNDSSNNDDEPADQSTDSLDDKHNRKRNVTNPSNPQVLPSSSELCIGAAMYDITGPAAEVGMFGYAKAGQLTSGIHMRLRARAFAFHHLPSGKYCVYVVADVGMISEWVTQAVLSRLEQHQEIPNDIYSRENVMISATHTHCSPGGLSHYFIYSMHPPLRGADRQNFECVVDGIVHAIVRAHSNMQPAVIRVSKGKCLGASVNRSEDAYNANPPEEREQYEHDTDKEMTLWRFDGVNGYPIGMINWFAVHPTSMGNWYTLITGDNKGYAAHVFEREHGTNHLMDRPRAFVAAFAQSNEGDVSPNICGPRHCETQHKDFERMLLVANAQLKTARELYTNALSSPSISGGIKFAHQYVEFGNIHLKEKWHLYKECPPSTSSGCIGVSMMGGTTFDGRGLDVIPEGVKWGAYPKLTTIPQLQGFQKEKPVFFPTARCGLSPTILPLQLFFIADCLAIAAVPFEVTTMAGRRLRASLDSVFKELGYSDVYEPVISGLSNAYCGYLTTREEYAVQRYEGASTHFGPNQLCATSQQFEILAHIVCNSSRKVEFETLPPPRVNGVGVLDYNFPVLHDGLMNNTPYGHVVPGADVMKEYRPGATATVSFHAAHPKNNLRTQGTFLEVHRWILDSSRAEGGIWVMHADDGDANTFFHWRRQGTFASVVTIEWSIPSSTPPGKYRIKVNGDYKHFFSGKIKVYSGVSSTFEVINGERDRVGDDFP</sequence>
<proteinExistence type="inferred from homology"/>
<feature type="compositionally biased region" description="Basic residues" evidence="6">
    <location>
        <begin position="31"/>
        <end position="49"/>
    </location>
</feature>
<dbReference type="InterPro" id="IPR038445">
    <property type="entry name" value="NCDase_C_sf"/>
</dbReference>
<dbReference type="GO" id="GO:0046512">
    <property type="term" value="P:sphingosine biosynthetic process"/>
    <property type="evidence" value="ECO:0007669"/>
    <property type="project" value="TreeGrafter"/>
</dbReference>
<dbReference type="VEuPathDB" id="FungiDB:PYU1_G003963"/>
<dbReference type="PANTHER" id="PTHR12670:SF1">
    <property type="entry name" value="NEUTRAL CERAMIDASE"/>
    <property type="match status" value="1"/>
</dbReference>
<keyword evidence="4" id="KW-0479">Metal-binding</keyword>
<feature type="compositionally biased region" description="Basic and acidic residues" evidence="6">
    <location>
        <begin position="114"/>
        <end position="153"/>
    </location>
</feature>
<keyword evidence="5" id="KW-0746">Sphingolipid metabolism</keyword>
<keyword evidence="10" id="KW-1185">Reference proteome</keyword>
<evidence type="ECO:0000313" key="10">
    <source>
        <dbReference type="Proteomes" id="UP000019132"/>
    </source>
</evidence>
<evidence type="ECO:0000256" key="6">
    <source>
        <dbReference type="SAM" id="MobiDB-lite"/>
    </source>
</evidence>
<dbReference type="STRING" id="431595.K3WG82"/>
<evidence type="ECO:0000256" key="3">
    <source>
        <dbReference type="PIRSR" id="PIRSR606823-1"/>
    </source>
</evidence>
<feature type="domain" description="Neutral/alkaline non-lysosomal ceramidase N-terminal" evidence="7">
    <location>
        <begin position="196"/>
        <end position="677"/>
    </location>
</feature>
<evidence type="ECO:0000256" key="5">
    <source>
        <dbReference type="RuleBase" id="RU366019"/>
    </source>
</evidence>